<evidence type="ECO:0000313" key="1">
    <source>
        <dbReference type="EMBL" id="GAH58086.1"/>
    </source>
</evidence>
<dbReference type="InterPro" id="IPR036390">
    <property type="entry name" value="WH_DNA-bd_sf"/>
</dbReference>
<dbReference type="AlphaFoldDB" id="X1GJJ4"/>
<protein>
    <submittedName>
        <fullName evidence="1">Uncharacterized protein</fullName>
    </submittedName>
</protein>
<comment type="caution">
    <text evidence="1">The sequence shown here is derived from an EMBL/GenBank/DDBJ whole genome shotgun (WGS) entry which is preliminary data.</text>
</comment>
<proteinExistence type="predicted"/>
<gene>
    <name evidence="1" type="ORF">S03H2_30691</name>
</gene>
<name>X1GJJ4_9ZZZZ</name>
<dbReference type="InterPro" id="IPR036388">
    <property type="entry name" value="WH-like_DNA-bd_sf"/>
</dbReference>
<dbReference type="SUPFAM" id="SSF46785">
    <property type="entry name" value="Winged helix' DNA-binding domain"/>
    <property type="match status" value="1"/>
</dbReference>
<organism evidence="1">
    <name type="scientific">marine sediment metagenome</name>
    <dbReference type="NCBI Taxonomy" id="412755"/>
    <lineage>
        <taxon>unclassified sequences</taxon>
        <taxon>metagenomes</taxon>
        <taxon>ecological metagenomes</taxon>
    </lineage>
</organism>
<dbReference type="EMBL" id="BARU01018574">
    <property type="protein sequence ID" value="GAH58086.1"/>
    <property type="molecule type" value="Genomic_DNA"/>
</dbReference>
<reference evidence="1" key="1">
    <citation type="journal article" date="2014" name="Front. Microbiol.">
        <title>High frequency of phylogenetically diverse reductive dehalogenase-homologous genes in deep subseafloor sedimentary metagenomes.</title>
        <authorList>
            <person name="Kawai M."/>
            <person name="Futagami T."/>
            <person name="Toyoda A."/>
            <person name="Takaki Y."/>
            <person name="Nishi S."/>
            <person name="Hori S."/>
            <person name="Arai W."/>
            <person name="Tsubouchi T."/>
            <person name="Morono Y."/>
            <person name="Uchiyama I."/>
            <person name="Ito T."/>
            <person name="Fujiyama A."/>
            <person name="Inagaki F."/>
            <person name="Takami H."/>
        </authorList>
    </citation>
    <scope>NUCLEOTIDE SEQUENCE</scope>
    <source>
        <strain evidence="1">Expedition CK06-06</strain>
    </source>
</reference>
<sequence length="72" mass="8864">MNIRDRIYQILQFNDNLAFSILELVDRITDQIWIVRYFKVIHALARLERKGLIESKHIGIRKYYRVKREFVK</sequence>
<accession>X1GJJ4</accession>
<dbReference type="Gene3D" id="1.10.10.10">
    <property type="entry name" value="Winged helix-like DNA-binding domain superfamily/Winged helix DNA-binding domain"/>
    <property type="match status" value="1"/>
</dbReference>